<dbReference type="PROSITE" id="PS51089">
    <property type="entry name" value="HP"/>
    <property type="match status" value="1"/>
</dbReference>
<feature type="domain" description="HP" evidence="1">
    <location>
        <begin position="116"/>
        <end position="181"/>
    </location>
</feature>
<dbReference type="InterPro" id="IPR051618">
    <property type="entry name" value="Actin-binding_LIM"/>
</dbReference>
<dbReference type="InterPro" id="IPR036886">
    <property type="entry name" value="Villin_headpiece_dom_sf"/>
</dbReference>
<sequence>MSMCFCVATSSSRLGYSRSPGKASTLPTGRYMSGYCSDYGVGYNGDFSYSGFGEKTHSTEFSSGKSDISGGSISEVDRRVLNADMPMSTTYQGGLRYSSYSPHLRRSLPTLSHMSNEPPKIYPYHLLIITNYRLPADVDRCNLERHLSDSEFEQRFQCSRAEFYRLPQWRRNDMKRRLKLF</sequence>
<dbReference type="SMART" id="SM00153">
    <property type="entry name" value="VHP"/>
    <property type="match status" value="1"/>
</dbReference>
<name>A0AAN8P5Z1_POLSC</name>
<dbReference type="SUPFAM" id="SSF47050">
    <property type="entry name" value="VHP, Villin headpiece domain"/>
    <property type="match status" value="1"/>
</dbReference>
<evidence type="ECO:0000313" key="3">
    <source>
        <dbReference type="Proteomes" id="UP001372834"/>
    </source>
</evidence>
<dbReference type="Proteomes" id="UP001372834">
    <property type="component" value="Unassembled WGS sequence"/>
</dbReference>
<accession>A0AAN8P5Z1</accession>
<dbReference type="Pfam" id="PF02209">
    <property type="entry name" value="VHP"/>
    <property type="match status" value="1"/>
</dbReference>
<dbReference type="GO" id="GO:0007010">
    <property type="term" value="P:cytoskeleton organization"/>
    <property type="evidence" value="ECO:0007669"/>
    <property type="project" value="InterPro"/>
</dbReference>
<dbReference type="GO" id="GO:0030032">
    <property type="term" value="P:lamellipodium assembly"/>
    <property type="evidence" value="ECO:0007669"/>
    <property type="project" value="TreeGrafter"/>
</dbReference>
<protein>
    <recommendedName>
        <fullName evidence="1">HP domain-containing protein</fullName>
    </recommendedName>
</protein>
<proteinExistence type="predicted"/>
<dbReference type="Gene3D" id="1.10.950.10">
    <property type="entry name" value="Villin headpiece domain"/>
    <property type="match status" value="1"/>
</dbReference>
<dbReference type="PANTHER" id="PTHR24213">
    <property type="entry name" value="ACTIN-BINDING LIM PROTEIN"/>
    <property type="match status" value="1"/>
</dbReference>
<dbReference type="FunFam" id="1.10.950.10:FF:000001">
    <property type="entry name" value="actin-binding LIM protein 1 isoform X2"/>
    <property type="match status" value="1"/>
</dbReference>
<dbReference type="EMBL" id="JAWJWE010000006">
    <property type="protein sequence ID" value="KAK6632948.1"/>
    <property type="molecule type" value="Genomic_DNA"/>
</dbReference>
<comment type="caution">
    <text evidence="2">The sequence shown here is derived from an EMBL/GenBank/DDBJ whole genome shotgun (WGS) entry which is preliminary data.</text>
</comment>
<dbReference type="GO" id="GO:0015629">
    <property type="term" value="C:actin cytoskeleton"/>
    <property type="evidence" value="ECO:0007669"/>
    <property type="project" value="TreeGrafter"/>
</dbReference>
<dbReference type="PANTHER" id="PTHR24213:SF9">
    <property type="entry name" value="UNCOORDINATED 115A, ISOFORM B-RELATED"/>
    <property type="match status" value="1"/>
</dbReference>
<evidence type="ECO:0000313" key="2">
    <source>
        <dbReference type="EMBL" id="KAK6632948.1"/>
    </source>
</evidence>
<organism evidence="2 3">
    <name type="scientific">Polyplax serrata</name>
    <name type="common">Common mouse louse</name>
    <dbReference type="NCBI Taxonomy" id="468196"/>
    <lineage>
        <taxon>Eukaryota</taxon>
        <taxon>Metazoa</taxon>
        <taxon>Ecdysozoa</taxon>
        <taxon>Arthropoda</taxon>
        <taxon>Hexapoda</taxon>
        <taxon>Insecta</taxon>
        <taxon>Pterygota</taxon>
        <taxon>Neoptera</taxon>
        <taxon>Paraneoptera</taxon>
        <taxon>Psocodea</taxon>
        <taxon>Troctomorpha</taxon>
        <taxon>Phthiraptera</taxon>
        <taxon>Anoplura</taxon>
        <taxon>Polyplacidae</taxon>
        <taxon>Polyplax</taxon>
    </lineage>
</organism>
<reference evidence="2 3" key="1">
    <citation type="submission" date="2023-10" db="EMBL/GenBank/DDBJ databases">
        <title>Genomes of two closely related lineages of the louse Polyplax serrata with different host specificities.</title>
        <authorList>
            <person name="Martinu J."/>
            <person name="Tarabai H."/>
            <person name="Stefka J."/>
            <person name="Hypsa V."/>
        </authorList>
    </citation>
    <scope>NUCLEOTIDE SEQUENCE [LARGE SCALE GENOMIC DNA]</scope>
    <source>
        <strain evidence="2">HR10_N</strain>
    </source>
</reference>
<dbReference type="AlphaFoldDB" id="A0AAN8P5Z1"/>
<dbReference type="InterPro" id="IPR003128">
    <property type="entry name" value="Villin_headpiece"/>
</dbReference>
<gene>
    <name evidence="2" type="ORF">RUM43_012691</name>
</gene>
<evidence type="ECO:0000259" key="1">
    <source>
        <dbReference type="PROSITE" id="PS51089"/>
    </source>
</evidence>
<dbReference type="GO" id="GO:0051015">
    <property type="term" value="F:actin filament binding"/>
    <property type="evidence" value="ECO:0007669"/>
    <property type="project" value="TreeGrafter"/>
</dbReference>